<sequence length="231" mass="24795">MALIKCPECGKEISDEATSCPNCGHPMRKMEASAPPLNQPKKKKHGCLIAVLVFVVIAFAGCFAAIMGTANNGQSPENTNGQTSTVKSENTEAETSDTVGFGSEGKLGNLSMIVNDVTETDSISAANGMMKYTPKSGKYAVVNVTIKNNSKDSQQLLLNYFKLIGPDDAKYTATIIPVADDKFITVDSVNPNLDITGNIVFEIPNDLGVADCKLQYSDFDIFSGIYEFDLK</sequence>
<proteinExistence type="predicted"/>
<evidence type="ECO:0000259" key="4">
    <source>
        <dbReference type="Pfam" id="PF11611"/>
    </source>
</evidence>
<keyword evidence="3" id="KW-1133">Transmembrane helix</keyword>
<feature type="domain" description="DUF4352" evidence="4">
    <location>
        <begin position="102"/>
        <end position="218"/>
    </location>
</feature>
<evidence type="ECO:0000256" key="1">
    <source>
        <dbReference type="ARBA" id="ARBA00022729"/>
    </source>
</evidence>
<dbReference type="Pfam" id="PF11611">
    <property type="entry name" value="DUF4352"/>
    <property type="match status" value="1"/>
</dbReference>
<dbReference type="InterPro" id="IPR026870">
    <property type="entry name" value="Zinc_ribbon_dom"/>
</dbReference>
<keyword evidence="1" id="KW-0732">Signal</keyword>
<name>A0A6N3A3I0_9FIRM</name>
<dbReference type="EMBL" id="CACRUH010000014">
    <property type="protein sequence ID" value="VYT84758.1"/>
    <property type="molecule type" value="Genomic_DNA"/>
</dbReference>
<gene>
    <name evidence="6" type="ORF">CHLFYP18_05723</name>
</gene>
<dbReference type="InterPro" id="IPR029050">
    <property type="entry name" value="Immunoprotect_excell_Ig-like"/>
</dbReference>
<evidence type="ECO:0000256" key="3">
    <source>
        <dbReference type="SAM" id="Phobius"/>
    </source>
</evidence>
<dbReference type="RefSeq" id="WP_002603334.1">
    <property type="nucleotide sequence ID" value="NZ_CACRUH010000014.1"/>
</dbReference>
<evidence type="ECO:0000313" key="6">
    <source>
        <dbReference type="EMBL" id="VYT84758.1"/>
    </source>
</evidence>
<feature type="compositionally biased region" description="Polar residues" evidence="2">
    <location>
        <begin position="73"/>
        <end position="88"/>
    </location>
</feature>
<dbReference type="Pfam" id="PF13240">
    <property type="entry name" value="Zn_Ribbon_1"/>
    <property type="match status" value="1"/>
</dbReference>
<organism evidence="6">
    <name type="scientific">Hungatella hathewayi</name>
    <dbReference type="NCBI Taxonomy" id="154046"/>
    <lineage>
        <taxon>Bacteria</taxon>
        <taxon>Bacillati</taxon>
        <taxon>Bacillota</taxon>
        <taxon>Clostridia</taxon>
        <taxon>Lachnospirales</taxon>
        <taxon>Lachnospiraceae</taxon>
        <taxon>Hungatella</taxon>
    </lineage>
</organism>
<keyword evidence="3" id="KW-0472">Membrane</keyword>
<dbReference type="Gene3D" id="2.60.40.1240">
    <property type="match status" value="1"/>
</dbReference>
<feature type="transmembrane region" description="Helical" evidence="3">
    <location>
        <begin position="47"/>
        <end position="68"/>
    </location>
</feature>
<reference evidence="6" key="1">
    <citation type="submission" date="2019-11" db="EMBL/GenBank/DDBJ databases">
        <authorList>
            <person name="Feng L."/>
        </authorList>
    </citation>
    <scope>NUCLEOTIDE SEQUENCE</scope>
    <source>
        <strain evidence="6">ChathewayiLFYP18</strain>
    </source>
</reference>
<evidence type="ECO:0000259" key="5">
    <source>
        <dbReference type="Pfam" id="PF13240"/>
    </source>
</evidence>
<dbReference type="InterPro" id="IPR029051">
    <property type="entry name" value="DUF4352"/>
</dbReference>
<dbReference type="AlphaFoldDB" id="A0A6N3A3I0"/>
<keyword evidence="3" id="KW-0812">Transmembrane</keyword>
<evidence type="ECO:0000256" key="2">
    <source>
        <dbReference type="SAM" id="MobiDB-lite"/>
    </source>
</evidence>
<feature type="region of interest" description="Disordered" evidence="2">
    <location>
        <begin position="73"/>
        <end position="103"/>
    </location>
</feature>
<feature type="domain" description="Zinc-ribbon" evidence="5">
    <location>
        <begin position="5"/>
        <end position="26"/>
    </location>
</feature>
<accession>A0A6N3A3I0</accession>
<protein>
    <submittedName>
        <fullName evidence="6">Telomeric repeat-binding factor 2</fullName>
    </submittedName>
</protein>